<accession>A0ABN0N2L2</accession>
<dbReference type="InterPro" id="IPR013216">
    <property type="entry name" value="Methyltransf_11"/>
</dbReference>
<proteinExistence type="predicted"/>
<comment type="caution">
    <text evidence="2">The sequence shown here is derived from an EMBL/GenBank/DDBJ whole genome shotgun (WGS) entry which is preliminary data.</text>
</comment>
<evidence type="ECO:0000259" key="1">
    <source>
        <dbReference type="Pfam" id="PF08241"/>
    </source>
</evidence>
<feature type="domain" description="Methyltransferase type 11" evidence="1">
    <location>
        <begin position="63"/>
        <end position="161"/>
    </location>
</feature>
<keyword evidence="2" id="KW-0808">Transferase</keyword>
<name>A0ABN0N2L2_9NEIS</name>
<sequence>MMACCYSSEVIEMSALQLTQTQSDLPYIHGFSATEQARLVRQARFSEAMVYRDVDFSGVQKLLEVGCGVGAQTEILLRRFPEVDITGLDFSQRQLAVARQRLQGSPEHGRATLLHMDAEDLDFPPASFDGAFLCWILEHVHSPERVLAEVRRVLKPGARLYATEAMNATFFLAPYSANLQKYWMAFNDHQLSVGGDPFVGAKLGNILMRLGFRHVETKVKTWHLDSREPHRRQQVLDYWTELLLSAADQLIEAGRVDTELVESMTRELRLLRSDPELVFFYSFMQASAVV</sequence>
<evidence type="ECO:0000313" key="2">
    <source>
        <dbReference type="EMBL" id="ERE00273.1"/>
    </source>
</evidence>
<dbReference type="GO" id="GO:0008168">
    <property type="term" value="F:methyltransferase activity"/>
    <property type="evidence" value="ECO:0007669"/>
    <property type="project" value="UniProtKB-KW"/>
</dbReference>
<organism evidence="2 3">
    <name type="scientific">Pseudogulbenkiania ferrooxidans EGD-HP2</name>
    <dbReference type="NCBI Taxonomy" id="1388764"/>
    <lineage>
        <taxon>Bacteria</taxon>
        <taxon>Pseudomonadati</taxon>
        <taxon>Pseudomonadota</taxon>
        <taxon>Betaproteobacteria</taxon>
        <taxon>Neisseriales</taxon>
        <taxon>Chromobacteriaceae</taxon>
        <taxon>Pseudogulbenkiania</taxon>
    </lineage>
</organism>
<dbReference type="EMBL" id="AVPH01000280">
    <property type="protein sequence ID" value="ERE00273.1"/>
    <property type="molecule type" value="Genomic_DNA"/>
</dbReference>
<dbReference type="Proteomes" id="UP000016426">
    <property type="component" value="Unassembled WGS sequence"/>
</dbReference>
<dbReference type="Gene3D" id="3.40.50.150">
    <property type="entry name" value="Vaccinia Virus protein VP39"/>
    <property type="match status" value="1"/>
</dbReference>
<dbReference type="CDD" id="cd02440">
    <property type="entry name" value="AdoMet_MTases"/>
    <property type="match status" value="1"/>
</dbReference>
<evidence type="ECO:0000313" key="3">
    <source>
        <dbReference type="Proteomes" id="UP000016426"/>
    </source>
</evidence>
<reference evidence="2 3" key="1">
    <citation type="journal article" date="2013" name="Genome Announc.">
        <title>Genome Sequence of the Pigment-Producing Bacterium Pseudogulbenkiania ferrooxidans, Isolated from Loktak Lake.</title>
        <authorList>
            <person name="Puranik S."/>
            <person name="Talkal R."/>
            <person name="Qureshi A."/>
            <person name="Khardenavis A."/>
            <person name="Kapley A."/>
            <person name="Purohit H.J."/>
        </authorList>
    </citation>
    <scope>NUCLEOTIDE SEQUENCE [LARGE SCALE GENOMIC DNA]</scope>
    <source>
        <strain evidence="2 3">EGD-HP2</strain>
    </source>
</reference>
<dbReference type="PANTHER" id="PTHR43591">
    <property type="entry name" value="METHYLTRANSFERASE"/>
    <property type="match status" value="1"/>
</dbReference>
<dbReference type="InterPro" id="IPR029063">
    <property type="entry name" value="SAM-dependent_MTases_sf"/>
</dbReference>
<dbReference type="Pfam" id="PF08241">
    <property type="entry name" value="Methyltransf_11"/>
    <property type="match status" value="1"/>
</dbReference>
<dbReference type="GO" id="GO:0032259">
    <property type="term" value="P:methylation"/>
    <property type="evidence" value="ECO:0007669"/>
    <property type="project" value="UniProtKB-KW"/>
</dbReference>
<protein>
    <submittedName>
        <fullName evidence="2">Methyltransferase</fullName>
    </submittedName>
</protein>
<dbReference type="SUPFAM" id="SSF53335">
    <property type="entry name" value="S-adenosyl-L-methionine-dependent methyltransferases"/>
    <property type="match status" value="1"/>
</dbReference>
<keyword evidence="3" id="KW-1185">Reference proteome</keyword>
<dbReference type="PANTHER" id="PTHR43591:SF24">
    <property type="entry name" value="2-METHOXY-6-POLYPRENYL-1,4-BENZOQUINOL METHYLASE, MITOCHONDRIAL"/>
    <property type="match status" value="1"/>
</dbReference>
<gene>
    <name evidence="2" type="ORF">O166_02195</name>
</gene>
<keyword evidence="2" id="KW-0489">Methyltransferase</keyword>